<dbReference type="InterPro" id="IPR012255">
    <property type="entry name" value="ETF_b"/>
</dbReference>
<evidence type="ECO:0000259" key="4">
    <source>
        <dbReference type="SMART" id="SM00893"/>
    </source>
</evidence>
<comment type="caution">
    <text evidence="5">The sequence shown here is derived from an EMBL/GenBank/DDBJ whole genome shotgun (WGS) entry which is preliminary data.</text>
</comment>
<gene>
    <name evidence="5" type="ORF">IV433_10715</name>
</gene>
<reference evidence="5 6" key="1">
    <citation type="submission" date="2020-11" db="EMBL/GenBank/DDBJ databases">
        <title>Taxonomic investigation of Rahnella strains.</title>
        <authorList>
            <person name="Lee S.D."/>
        </authorList>
    </citation>
    <scope>NUCLEOTIDE SEQUENCE [LARGE SCALE GENOMIC DNA]</scope>
    <source>
        <strain evidence="5 6">SAP-17</strain>
    </source>
</reference>
<dbReference type="InterPro" id="IPR014729">
    <property type="entry name" value="Rossmann-like_a/b/a_fold"/>
</dbReference>
<dbReference type="PANTHER" id="PTHR21294:SF8">
    <property type="entry name" value="ELECTRON TRANSFER FLAVOPROTEIN SUBUNIT BETA"/>
    <property type="match status" value="1"/>
</dbReference>
<dbReference type="Pfam" id="PF01012">
    <property type="entry name" value="ETF"/>
    <property type="match status" value="1"/>
</dbReference>
<evidence type="ECO:0000256" key="3">
    <source>
        <dbReference type="ARBA" id="ARBA00022982"/>
    </source>
</evidence>
<dbReference type="RefSeq" id="WP_195814183.1">
    <property type="nucleotide sequence ID" value="NZ_JADOBI010000004.1"/>
</dbReference>
<dbReference type="Gene3D" id="3.40.50.620">
    <property type="entry name" value="HUPs"/>
    <property type="match status" value="1"/>
</dbReference>
<dbReference type="SUPFAM" id="SSF52402">
    <property type="entry name" value="Adenine nucleotide alpha hydrolases-like"/>
    <property type="match status" value="1"/>
</dbReference>
<keyword evidence="6" id="KW-1185">Reference proteome</keyword>
<accession>A0ABS0E6V9</accession>
<keyword evidence="3" id="KW-0249">Electron transport</keyword>
<proteinExistence type="inferred from homology"/>
<name>A0ABS0E6V9_9GAMM</name>
<keyword evidence="2" id="KW-0813">Transport</keyword>
<organism evidence="5 6">
    <name type="scientific">Rahnella laticis</name>
    <dbReference type="NCBI Taxonomy" id="2787622"/>
    <lineage>
        <taxon>Bacteria</taxon>
        <taxon>Pseudomonadati</taxon>
        <taxon>Pseudomonadota</taxon>
        <taxon>Gammaproteobacteria</taxon>
        <taxon>Enterobacterales</taxon>
        <taxon>Yersiniaceae</taxon>
        <taxon>Rahnella</taxon>
    </lineage>
</organism>
<dbReference type="InterPro" id="IPR014730">
    <property type="entry name" value="ETF_a/b_N"/>
</dbReference>
<dbReference type="EMBL" id="JADOBI010000004">
    <property type="protein sequence ID" value="MBF7979878.1"/>
    <property type="molecule type" value="Genomic_DNA"/>
</dbReference>
<protein>
    <recommendedName>
        <fullName evidence="4">Electron transfer flavoprotein alpha/beta-subunit N-terminal domain-containing protein</fullName>
    </recommendedName>
</protein>
<feature type="domain" description="Electron transfer flavoprotein alpha/beta-subunit N-terminal" evidence="4">
    <location>
        <begin position="28"/>
        <end position="218"/>
    </location>
</feature>
<sequence length="260" mass="28223">MNIVVCVKVEPDLSMLSASDWQAAERGDIPYDFARWQLSGFDQSAAEMALNLAEACLTLLNVGGEQITPVLKTLLALDFQRAVRIDAMSEDLRFHPDAIAALIAGFQHQDEKAGVIILGPQSSEGQNRQTGPLLAEMLGWPCITQVCDIGRTEDPTLLRVVRKTPEAVQTLTVRLPVVLVAGQAAQDRLLRIPTLKQKLAAARKPLDVLRAASLAKLPPVPIVTLALKNSRRGAMIIEGGSPADKARTLYTGYLKSRGNR</sequence>
<evidence type="ECO:0000256" key="1">
    <source>
        <dbReference type="ARBA" id="ARBA00007557"/>
    </source>
</evidence>
<dbReference type="PANTHER" id="PTHR21294">
    <property type="entry name" value="ELECTRON TRANSFER FLAVOPROTEIN BETA-SUBUNIT"/>
    <property type="match status" value="1"/>
</dbReference>
<dbReference type="Proteomes" id="UP000636811">
    <property type="component" value="Unassembled WGS sequence"/>
</dbReference>
<evidence type="ECO:0000256" key="2">
    <source>
        <dbReference type="ARBA" id="ARBA00022448"/>
    </source>
</evidence>
<evidence type="ECO:0000313" key="6">
    <source>
        <dbReference type="Proteomes" id="UP000636811"/>
    </source>
</evidence>
<comment type="similarity">
    <text evidence="1">Belongs to the ETF beta-subunit/FixA family.</text>
</comment>
<dbReference type="SMART" id="SM00893">
    <property type="entry name" value="ETF"/>
    <property type="match status" value="1"/>
</dbReference>
<evidence type="ECO:0000313" key="5">
    <source>
        <dbReference type="EMBL" id="MBF7979878.1"/>
    </source>
</evidence>